<protein>
    <submittedName>
        <fullName evidence="5">4Fe-4S dicluster domain-containing protein</fullName>
    </submittedName>
</protein>
<dbReference type="PROSITE" id="PS51379">
    <property type="entry name" value="4FE4S_FER_2"/>
    <property type="match status" value="2"/>
</dbReference>
<keyword evidence="1" id="KW-0479">Metal-binding</keyword>
<sequence>MSPKVYVGAMSPTGGTAKVASLLAQGFRACGQSVSEFSFLTPAQRALPPQFSPDDIAIFCFPVFAGRVPKCLTAWPQLQGHGAKAVVGAVYGNRACDDATREMVAILHDHGFKVIASAELIAQHSLIPQLAAGRPDAEDANWLHHFAAQIMQVVAQDVAEIAIDRSPYLPYGPTPYPVLLDPARCKQCKVCSRFCPQQLIGVGGVADEERLKAECLNCQACVARCPYHNRALPNQVQTMMAPMLKQIWRNNQARKENRACFGEA</sequence>
<evidence type="ECO:0000256" key="2">
    <source>
        <dbReference type="ARBA" id="ARBA00023004"/>
    </source>
</evidence>
<gene>
    <name evidence="5" type="ORF">IAA31_04120</name>
</gene>
<dbReference type="AlphaFoldDB" id="A0A9E2KMI4"/>
<proteinExistence type="predicted"/>
<dbReference type="InterPro" id="IPR029039">
    <property type="entry name" value="Flavoprotein-like_sf"/>
</dbReference>
<dbReference type="Proteomes" id="UP000824150">
    <property type="component" value="Unassembled WGS sequence"/>
</dbReference>
<evidence type="ECO:0000256" key="1">
    <source>
        <dbReference type="ARBA" id="ARBA00022723"/>
    </source>
</evidence>
<evidence type="ECO:0000313" key="6">
    <source>
        <dbReference type="Proteomes" id="UP000824150"/>
    </source>
</evidence>
<evidence type="ECO:0000313" key="5">
    <source>
        <dbReference type="EMBL" id="MBU3826659.1"/>
    </source>
</evidence>
<reference evidence="5" key="1">
    <citation type="journal article" date="2021" name="PeerJ">
        <title>Extensive microbial diversity within the chicken gut microbiome revealed by metagenomics and culture.</title>
        <authorList>
            <person name="Gilroy R."/>
            <person name="Ravi A."/>
            <person name="Getino M."/>
            <person name="Pursley I."/>
            <person name="Horton D.L."/>
            <person name="Alikhan N.F."/>
            <person name="Baker D."/>
            <person name="Gharbi K."/>
            <person name="Hall N."/>
            <person name="Watson M."/>
            <person name="Adriaenssens E.M."/>
            <person name="Foster-Nyarko E."/>
            <person name="Jarju S."/>
            <person name="Secka A."/>
            <person name="Antonio M."/>
            <person name="Oren A."/>
            <person name="Chaudhuri R.R."/>
            <person name="La Ragione R."/>
            <person name="Hildebrand F."/>
            <person name="Pallen M.J."/>
        </authorList>
    </citation>
    <scope>NUCLEOTIDE SEQUENCE</scope>
    <source>
        <strain evidence="5">687</strain>
    </source>
</reference>
<dbReference type="Pfam" id="PF13237">
    <property type="entry name" value="Fer4_10"/>
    <property type="match status" value="1"/>
</dbReference>
<evidence type="ECO:0000259" key="4">
    <source>
        <dbReference type="PROSITE" id="PS51379"/>
    </source>
</evidence>
<organism evidence="5 6">
    <name type="scientific">Candidatus Anaerobiospirillum merdipullorum</name>
    <dbReference type="NCBI Taxonomy" id="2838450"/>
    <lineage>
        <taxon>Bacteria</taxon>
        <taxon>Pseudomonadati</taxon>
        <taxon>Pseudomonadota</taxon>
        <taxon>Gammaproteobacteria</taxon>
        <taxon>Aeromonadales</taxon>
        <taxon>Succinivibrionaceae</taxon>
        <taxon>Anaerobiospirillum</taxon>
    </lineage>
</organism>
<dbReference type="SUPFAM" id="SSF52218">
    <property type="entry name" value="Flavoproteins"/>
    <property type="match status" value="1"/>
</dbReference>
<keyword evidence="3" id="KW-0411">Iron-sulfur</keyword>
<dbReference type="EMBL" id="JAHLFG010000042">
    <property type="protein sequence ID" value="MBU3826659.1"/>
    <property type="molecule type" value="Genomic_DNA"/>
</dbReference>
<dbReference type="GO" id="GO:0051536">
    <property type="term" value="F:iron-sulfur cluster binding"/>
    <property type="evidence" value="ECO:0007669"/>
    <property type="project" value="UniProtKB-KW"/>
</dbReference>
<dbReference type="GO" id="GO:0046872">
    <property type="term" value="F:metal ion binding"/>
    <property type="evidence" value="ECO:0007669"/>
    <property type="project" value="UniProtKB-KW"/>
</dbReference>
<dbReference type="SUPFAM" id="SSF54862">
    <property type="entry name" value="4Fe-4S ferredoxins"/>
    <property type="match status" value="1"/>
</dbReference>
<reference evidence="5" key="2">
    <citation type="submission" date="2021-04" db="EMBL/GenBank/DDBJ databases">
        <authorList>
            <person name="Gilroy R."/>
        </authorList>
    </citation>
    <scope>NUCLEOTIDE SEQUENCE</scope>
    <source>
        <strain evidence="5">687</strain>
    </source>
</reference>
<dbReference type="InterPro" id="IPR017900">
    <property type="entry name" value="4Fe4S_Fe_S_CS"/>
</dbReference>
<dbReference type="InterPro" id="IPR017896">
    <property type="entry name" value="4Fe4S_Fe-S-bd"/>
</dbReference>
<accession>A0A9E2KMI4</accession>
<comment type="caution">
    <text evidence="5">The sequence shown here is derived from an EMBL/GenBank/DDBJ whole genome shotgun (WGS) entry which is preliminary data.</text>
</comment>
<dbReference type="Gene3D" id="3.30.70.20">
    <property type="match status" value="1"/>
</dbReference>
<feature type="domain" description="4Fe-4S ferredoxin-type" evidence="4">
    <location>
        <begin position="206"/>
        <end position="235"/>
    </location>
</feature>
<name>A0A9E2KMI4_9GAMM</name>
<dbReference type="PROSITE" id="PS00198">
    <property type="entry name" value="4FE4S_FER_1"/>
    <property type="match status" value="1"/>
</dbReference>
<keyword evidence="2" id="KW-0408">Iron</keyword>
<dbReference type="Gene3D" id="3.40.50.360">
    <property type="match status" value="1"/>
</dbReference>
<feature type="domain" description="4Fe-4S ferredoxin-type" evidence="4">
    <location>
        <begin position="176"/>
        <end position="205"/>
    </location>
</feature>
<evidence type="ECO:0000256" key="3">
    <source>
        <dbReference type="ARBA" id="ARBA00023014"/>
    </source>
</evidence>